<organism evidence="1 2">
    <name type="scientific">Klebsiella pneumoniae</name>
    <dbReference type="NCBI Taxonomy" id="573"/>
    <lineage>
        <taxon>Bacteria</taxon>
        <taxon>Pseudomonadati</taxon>
        <taxon>Pseudomonadota</taxon>
        <taxon>Gammaproteobacteria</taxon>
        <taxon>Enterobacterales</taxon>
        <taxon>Enterobacteriaceae</taxon>
        <taxon>Klebsiella/Raoultella group</taxon>
        <taxon>Klebsiella</taxon>
        <taxon>Klebsiella pneumoniae complex</taxon>
    </lineage>
</organism>
<gene>
    <name evidence="1" type="ORF">NCTC5053_01383</name>
</gene>
<dbReference type="AlphaFoldDB" id="A0A378A5M0"/>
<dbReference type="EMBL" id="UGMN01000004">
    <property type="protein sequence ID" value="STU99164.1"/>
    <property type="molecule type" value="Genomic_DNA"/>
</dbReference>
<evidence type="ECO:0000313" key="1">
    <source>
        <dbReference type="EMBL" id="STU99164.1"/>
    </source>
</evidence>
<accession>A0A378A5M0</accession>
<reference evidence="1 2" key="1">
    <citation type="submission" date="2018-06" db="EMBL/GenBank/DDBJ databases">
        <authorList>
            <consortium name="Pathogen Informatics"/>
            <person name="Doyle S."/>
        </authorList>
    </citation>
    <scope>NUCLEOTIDE SEQUENCE [LARGE SCALE GENOMIC DNA]</scope>
    <source>
        <strain evidence="1 2">NCTC5053</strain>
    </source>
</reference>
<name>A0A378A5M0_KLEPN</name>
<evidence type="ECO:0000313" key="2">
    <source>
        <dbReference type="Proteomes" id="UP000254387"/>
    </source>
</evidence>
<dbReference type="Proteomes" id="UP000254387">
    <property type="component" value="Unassembled WGS sequence"/>
</dbReference>
<protein>
    <submittedName>
        <fullName evidence="1">Uncharacterized protein</fullName>
    </submittedName>
</protein>
<proteinExistence type="predicted"/>
<sequence length="110" mass="12238">MAEINDQLFRQIEFTQRLAGGGDILGVIVWPFAAAHNDMPVRVAAGLVNRHLPLLVRERNIWLAREARMASTAIRVLPSVPFLKPTGQESAEAISRWIWLSVVRAPMAPS</sequence>